<keyword evidence="1" id="KW-0732">Signal</keyword>
<evidence type="ECO:0000256" key="1">
    <source>
        <dbReference type="SAM" id="SignalP"/>
    </source>
</evidence>
<organism evidence="2 3">
    <name type="scientific">Trichuris trichiura</name>
    <name type="common">Whipworm</name>
    <name type="synonym">Trichocephalus trichiurus</name>
    <dbReference type="NCBI Taxonomy" id="36087"/>
    <lineage>
        <taxon>Eukaryota</taxon>
        <taxon>Metazoa</taxon>
        <taxon>Ecdysozoa</taxon>
        <taxon>Nematoda</taxon>
        <taxon>Enoplea</taxon>
        <taxon>Dorylaimia</taxon>
        <taxon>Trichinellida</taxon>
        <taxon>Trichuridae</taxon>
        <taxon>Trichuris</taxon>
    </lineage>
</organism>
<accession>A0A077Z5P2</accession>
<sequence>MKALSLLFLLLGATTVSSFDIRYVTPLFIIGKAEAQGFLGILGSLMGGGGSGGGLGSLLGGGGGLLGNRGGGGLLGGLLPNRQGINSNYDNYDDYNGMRTRGRGRGRGRWNRFNNQYENY</sequence>
<feature type="chain" id="PRO_5001728521" evidence="1">
    <location>
        <begin position="19"/>
        <end position="120"/>
    </location>
</feature>
<name>A0A077Z5P2_TRITR</name>
<reference evidence="2" key="2">
    <citation type="submission" date="2014-03" db="EMBL/GenBank/DDBJ databases">
        <title>The whipworm genome and dual-species transcriptomics of an intimate host-pathogen interaction.</title>
        <authorList>
            <person name="Foth B.J."/>
            <person name="Tsai I.J."/>
            <person name="Reid A.J."/>
            <person name="Bancroft A.J."/>
            <person name="Nichol S."/>
            <person name="Tracey A."/>
            <person name="Holroyd N."/>
            <person name="Cotton J.A."/>
            <person name="Stanley E.J."/>
            <person name="Zarowiecki M."/>
            <person name="Liu J.Z."/>
            <person name="Huckvale T."/>
            <person name="Cooper P.J."/>
            <person name="Grencis R.K."/>
            <person name="Berriman M."/>
        </authorList>
    </citation>
    <scope>NUCLEOTIDE SEQUENCE [LARGE SCALE GENOMIC DNA]</scope>
</reference>
<keyword evidence="3" id="KW-1185">Reference proteome</keyword>
<proteinExistence type="predicted"/>
<evidence type="ECO:0000313" key="3">
    <source>
        <dbReference type="Proteomes" id="UP000030665"/>
    </source>
</evidence>
<dbReference type="AlphaFoldDB" id="A0A077Z5P2"/>
<gene>
    <name evidence="2" type="ORF">TTRE_0000373301</name>
</gene>
<protein>
    <submittedName>
        <fullName evidence="2">Uncharacterized protein</fullName>
    </submittedName>
</protein>
<evidence type="ECO:0000313" key="2">
    <source>
        <dbReference type="EMBL" id="CDW55461.1"/>
    </source>
</evidence>
<dbReference type="Proteomes" id="UP000030665">
    <property type="component" value="Unassembled WGS sequence"/>
</dbReference>
<dbReference type="EMBL" id="HG805956">
    <property type="protein sequence ID" value="CDW55461.1"/>
    <property type="molecule type" value="Genomic_DNA"/>
</dbReference>
<feature type="signal peptide" evidence="1">
    <location>
        <begin position="1"/>
        <end position="18"/>
    </location>
</feature>
<reference evidence="2" key="1">
    <citation type="submission" date="2014-01" db="EMBL/GenBank/DDBJ databases">
        <authorList>
            <person name="Aslett M."/>
        </authorList>
    </citation>
    <scope>NUCLEOTIDE SEQUENCE</scope>
</reference>